<reference evidence="5 6" key="2">
    <citation type="submission" date="2025-04" db="UniProtKB">
        <authorList>
            <consortium name="RefSeq"/>
        </authorList>
    </citation>
    <scope>IDENTIFICATION</scope>
    <source>
        <tissue evidence="5 6">Young leaves</tissue>
    </source>
</reference>
<dbReference type="InterPro" id="IPR046960">
    <property type="entry name" value="PPR_At4g14850-like_plant"/>
</dbReference>
<dbReference type="GeneID" id="103721856"/>
<dbReference type="FunFam" id="1.25.40.10:FF:000333">
    <property type="entry name" value="Pentatricopeptide repeat-containing protein"/>
    <property type="match status" value="1"/>
</dbReference>
<dbReference type="RefSeq" id="XP_026666115.1">
    <property type="nucleotide sequence ID" value="XM_026810314.2"/>
</dbReference>
<dbReference type="Gene3D" id="1.25.40.10">
    <property type="entry name" value="Tetratricopeptide repeat domain"/>
    <property type="match status" value="4"/>
</dbReference>
<dbReference type="NCBIfam" id="TIGR00756">
    <property type="entry name" value="PPR"/>
    <property type="match status" value="7"/>
</dbReference>
<protein>
    <submittedName>
        <fullName evidence="5 6">Pentatricopeptide repeat-containing protein At1g04840</fullName>
    </submittedName>
</protein>
<evidence type="ECO:0000313" key="4">
    <source>
        <dbReference type="Proteomes" id="UP000228380"/>
    </source>
</evidence>
<dbReference type="Pfam" id="PF20431">
    <property type="entry name" value="E_motif"/>
    <property type="match status" value="1"/>
</dbReference>
<dbReference type="Pfam" id="PF01535">
    <property type="entry name" value="PPR"/>
    <property type="match status" value="4"/>
</dbReference>
<evidence type="ECO:0000313" key="5">
    <source>
        <dbReference type="RefSeq" id="XP_008810441.1"/>
    </source>
</evidence>
<evidence type="ECO:0000313" key="6">
    <source>
        <dbReference type="RefSeq" id="XP_026666115.1"/>
    </source>
</evidence>
<dbReference type="SUPFAM" id="SSF48452">
    <property type="entry name" value="TPR-like"/>
    <property type="match status" value="2"/>
</dbReference>
<dbReference type="PROSITE" id="PS51375">
    <property type="entry name" value="PPR"/>
    <property type="match status" value="5"/>
</dbReference>
<feature type="repeat" description="PPR" evidence="3">
    <location>
        <begin position="320"/>
        <end position="350"/>
    </location>
</feature>
<feature type="repeat" description="PPR" evidence="3">
    <location>
        <begin position="250"/>
        <end position="284"/>
    </location>
</feature>
<dbReference type="KEGG" id="pda:103721856"/>
<proteinExistence type="inferred from homology"/>
<accession>A0A8B7D0H9</accession>
<evidence type="ECO:0000256" key="1">
    <source>
        <dbReference type="ARBA" id="ARBA00006643"/>
    </source>
</evidence>
<feature type="repeat" description="PPR" evidence="3">
    <location>
        <begin position="351"/>
        <end position="385"/>
    </location>
</feature>
<dbReference type="InterPro" id="IPR011990">
    <property type="entry name" value="TPR-like_helical_dom_sf"/>
</dbReference>
<dbReference type="Proteomes" id="UP000228380">
    <property type="component" value="Chromosome 1"/>
</dbReference>
<feature type="repeat" description="PPR" evidence="3">
    <location>
        <begin position="188"/>
        <end position="222"/>
    </location>
</feature>
<dbReference type="InterPro" id="IPR002885">
    <property type="entry name" value="PPR_rpt"/>
</dbReference>
<dbReference type="Pfam" id="PF13041">
    <property type="entry name" value="PPR_2"/>
    <property type="match status" value="1"/>
</dbReference>
<organism evidence="4 5">
    <name type="scientific">Phoenix dactylifera</name>
    <name type="common">Date palm</name>
    <dbReference type="NCBI Taxonomy" id="42345"/>
    <lineage>
        <taxon>Eukaryota</taxon>
        <taxon>Viridiplantae</taxon>
        <taxon>Streptophyta</taxon>
        <taxon>Embryophyta</taxon>
        <taxon>Tracheophyta</taxon>
        <taxon>Spermatophyta</taxon>
        <taxon>Magnoliopsida</taxon>
        <taxon>Liliopsida</taxon>
        <taxon>Arecaceae</taxon>
        <taxon>Coryphoideae</taxon>
        <taxon>Phoeniceae</taxon>
        <taxon>Phoenix</taxon>
    </lineage>
</organism>
<dbReference type="PANTHER" id="PTHR47926">
    <property type="entry name" value="PENTATRICOPEPTIDE REPEAT-CONTAINING PROTEIN"/>
    <property type="match status" value="1"/>
</dbReference>
<gene>
    <name evidence="5 6" type="primary">LOC103721856</name>
</gene>
<dbReference type="Pfam" id="PF12854">
    <property type="entry name" value="PPR_1"/>
    <property type="match status" value="1"/>
</dbReference>
<dbReference type="FunFam" id="1.25.40.10:FF:000090">
    <property type="entry name" value="Pentatricopeptide repeat-containing protein, chloroplastic"/>
    <property type="match status" value="1"/>
</dbReference>
<dbReference type="AlphaFoldDB" id="A0A8B7D0H9"/>
<feature type="repeat" description="PPR" evidence="3">
    <location>
        <begin position="285"/>
        <end position="319"/>
    </location>
</feature>
<dbReference type="GO" id="GO:0003723">
    <property type="term" value="F:RNA binding"/>
    <property type="evidence" value="ECO:0007669"/>
    <property type="project" value="InterPro"/>
</dbReference>
<dbReference type="InterPro" id="IPR046848">
    <property type="entry name" value="E_motif"/>
</dbReference>
<name>A0A8B7D0H9_PHODC</name>
<dbReference type="RefSeq" id="XP_008810441.1">
    <property type="nucleotide sequence ID" value="XM_008812219.4"/>
</dbReference>
<keyword evidence="4" id="KW-1185">Reference proteome</keyword>
<dbReference type="GO" id="GO:0009451">
    <property type="term" value="P:RNA modification"/>
    <property type="evidence" value="ECO:0007669"/>
    <property type="project" value="InterPro"/>
</dbReference>
<comment type="similarity">
    <text evidence="1">Belongs to the PPR family. PCMP-H subfamily.</text>
</comment>
<evidence type="ECO:0000256" key="3">
    <source>
        <dbReference type="PROSITE-ProRule" id="PRU00708"/>
    </source>
</evidence>
<sequence length="542" mass="59949">MGHLSPLLKPNPPPLPSEFQFISLVHSSKSPLHLKQIHAHLLRRRLPLTGRLAAQLVAACSTLRSMSYALSFFHHHHSPPSPSPPLFDALIRALSENFLFSSALSHFALMARSGLRPGRLAFPFALKSAASLPAPSVGASLHAFAAKLGVDLDPFVRTSLVDMYVKLGSSVLALQVFDDTPEWHKSANVLLWNVSISACCQLGNMEGARELFESMPERSVASWNSLIHGYIQKGNVEQAAELFNWMPERNVVSWTTMVAGFSQLGENARALRTFDEMLEAGMRPNNYTIASVLSACARMGALESGIRIHEYVLKNGFRANGVIGTALVDMYSKCGKIDHASQVFEHMEERDILTCTAMIMGWAVHGNWKQALQCFEDMKCACVKPDGGVYLAMLMACSHSGNVERGLELFDSMRYDYKIEPNVKHYTCMVDLLGRAGRLDEALAFMEAMPIEPDFIVWGALFNACQSHKNVELAEFAAEKLLKLKPKHQGSYIFLSNMYAGAGRWEDAEKVRINMKDRGMGLSPGWSNIEVEGSTNHFVAGD</sequence>
<evidence type="ECO:0000256" key="2">
    <source>
        <dbReference type="ARBA" id="ARBA00022737"/>
    </source>
</evidence>
<keyword evidence="2" id="KW-0677">Repeat</keyword>
<dbReference type="PANTHER" id="PTHR47926:SF492">
    <property type="entry name" value="DYW DOMAIN-CONTAINING PROTEIN"/>
    <property type="match status" value="1"/>
</dbReference>
<reference evidence="4" key="1">
    <citation type="journal article" date="2019" name="Nat. Commun.">
        <title>Genome-wide association mapping of date palm fruit traits.</title>
        <authorList>
            <person name="Hazzouri K.M."/>
            <person name="Gros-Balthazard M."/>
            <person name="Flowers J.M."/>
            <person name="Copetti D."/>
            <person name="Lemansour A."/>
            <person name="Lebrun M."/>
            <person name="Masmoudi K."/>
            <person name="Ferrand S."/>
            <person name="Dhar M.I."/>
            <person name="Fresquez Z.A."/>
            <person name="Rosas U."/>
            <person name="Zhang J."/>
            <person name="Talag J."/>
            <person name="Lee S."/>
            <person name="Kudrna D."/>
            <person name="Powell R.F."/>
            <person name="Leitch I.J."/>
            <person name="Krueger R.R."/>
            <person name="Wing R.A."/>
            <person name="Amiri K.M.A."/>
            <person name="Purugganan M.D."/>
        </authorList>
    </citation>
    <scope>NUCLEOTIDE SEQUENCE [LARGE SCALE GENOMIC DNA]</scope>
    <source>
        <strain evidence="4">cv. Khalas</strain>
    </source>
</reference>
<dbReference type="OrthoDB" id="185373at2759"/>